<dbReference type="Pfam" id="PF02878">
    <property type="entry name" value="PGM_PMM_I"/>
    <property type="match status" value="1"/>
</dbReference>
<dbReference type="Pfam" id="PF02880">
    <property type="entry name" value="PGM_PMM_III"/>
    <property type="match status" value="1"/>
</dbReference>
<feature type="domain" description="Alpha-D-phosphohexomutase alpha/beta/alpha" evidence="11">
    <location>
        <begin position="288"/>
        <end position="394"/>
    </location>
</feature>
<dbReference type="SUPFAM" id="SSF55957">
    <property type="entry name" value="Phosphoglucomutase, C-terminal domain"/>
    <property type="match status" value="1"/>
</dbReference>
<dbReference type="SUPFAM" id="SSF53738">
    <property type="entry name" value="Phosphoglucomutase, first 3 domains"/>
    <property type="match status" value="3"/>
</dbReference>
<dbReference type="CDD" id="cd05800">
    <property type="entry name" value="PGM_like2"/>
    <property type="match status" value="1"/>
</dbReference>
<dbReference type="PANTHER" id="PTHR45745:SF1">
    <property type="entry name" value="PHOSPHOGLUCOMUTASE 2B-RELATED"/>
    <property type="match status" value="1"/>
</dbReference>
<evidence type="ECO:0000259" key="10">
    <source>
        <dbReference type="Pfam" id="PF02879"/>
    </source>
</evidence>
<dbReference type="InterPro" id="IPR005845">
    <property type="entry name" value="A-D-PHexomutase_a/b/a-II"/>
</dbReference>
<dbReference type="GO" id="GO:0008973">
    <property type="term" value="F:phosphopentomutase activity"/>
    <property type="evidence" value="ECO:0007669"/>
    <property type="project" value="TreeGrafter"/>
</dbReference>
<accession>A0AA96WEP4</accession>
<proteinExistence type="inferred from homology"/>
<reference evidence="12" key="1">
    <citation type="submission" date="2020-05" db="EMBL/GenBank/DDBJ databases">
        <authorList>
            <person name="Zhu T."/>
            <person name="Keshari N."/>
            <person name="Lu X."/>
        </authorList>
    </citation>
    <scope>NUCLEOTIDE SEQUENCE</scope>
    <source>
        <strain evidence="12">NK1-12</strain>
    </source>
</reference>
<evidence type="ECO:0000313" key="12">
    <source>
        <dbReference type="EMBL" id="WNZ23963.1"/>
    </source>
</evidence>
<feature type="domain" description="Alpha-D-phosphohexomutase C-terminal" evidence="8">
    <location>
        <begin position="441"/>
        <end position="478"/>
    </location>
</feature>
<keyword evidence="3" id="KW-0597">Phosphoprotein</keyword>
<evidence type="ECO:0000259" key="9">
    <source>
        <dbReference type="Pfam" id="PF02878"/>
    </source>
</evidence>
<evidence type="ECO:0000256" key="4">
    <source>
        <dbReference type="ARBA" id="ARBA00022723"/>
    </source>
</evidence>
<sequence length="491" mass="53147">MAAPISPASLAAKPIAFGTDGWRGVIAADFTFERVVRVAPLAALALAQTYGDTINSRTIIVGYDRRFLSEEFAKAAADAVSAAGFEVFLSETYAPTPAFSWAAKQQNALGALVITASHNPGMYSGLKVKGGFGGSVPPEVTQKIEAMLQSDQTVESRLEGKATAIQTFDPWQSYCNGLRTKVDIAAIQAAIASGQLTVFADVMHGAAATGLARLLGDGIRELNSNRDPLFEGGAPEPLPRYLGSMFDTIKTYRQQSASDLVVGLVFDGDSDRVAAVDGQGNFLSSQILIPILIEHLAVHRGYSGEVIKTISGSNLIPKVAELYHLPVYQTPIGYKYIADRMLEAQVLLGGEESGGIGYGHHIPERDALLSALYVLEAVVQSGKDLSDLYRELQQKTNYTSTYDRIDLPLASMEVRTRLLNQLQTQPPTEIAGQAVLDCLSIDGYKFQLADQSWLLIRFSGTEPVLRLYSEALTLDEAHRNLNWAKDWANSI</sequence>
<keyword evidence="4 7" id="KW-0479">Metal-binding</keyword>
<dbReference type="Pfam" id="PF00408">
    <property type="entry name" value="PGM_PMM_IV"/>
    <property type="match status" value="1"/>
</dbReference>
<dbReference type="InterPro" id="IPR016055">
    <property type="entry name" value="A-D-PHexomutase_a/b/a-I/II/III"/>
</dbReference>
<evidence type="ECO:0000259" key="8">
    <source>
        <dbReference type="Pfam" id="PF00408"/>
    </source>
</evidence>
<evidence type="ECO:0000256" key="6">
    <source>
        <dbReference type="ARBA" id="ARBA00023235"/>
    </source>
</evidence>
<feature type="domain" description="Alpha-D-phosphohexomutase alpha/beta/alpha" evidence="9">
    <location>
        <begin position="16"/>
        <end position="152"/>
    </location>
</feature>
<gene>
    <name evidence="12" type="ORF">HJG54_14605</name>
</gene>
<evidence type="ECO:0000256" key="3">
    <source>
        <dbReference type="ARBA" id="ARBA00022553"/>
    </source>
</evidence>
<dbReference type="PRINTS" id="PR00509">
    <property type="entry name" value="PGMPMM"/>
</dbReference>
<keyword evidence="6" id="KW-0413">Isomerase</keyword>
<dbReference type="PROSITE" id="PS00710">
    <property type="entry name" value="PGM_PMM"/>
    <property type="match status" value="1"/>
</dbReference>
<dbReference type="InterPro" id="IPR005843">
    <property type="entry name" value="A-D-PHexomutase_C"/>
</dbReference>
<dbReference type="InterPro" id="IPR005841">
    <property type="entry name" value="Alpha-D-phosphohexomutase_SF"/>
</dbReference>
<evidence type="ECO:0000256" key="5">
    <source>
        <dbReference type="ARBA" id="ARBA00022842"/>
    </source>
</evidence>
<dbReference type="InterPro" id="IPR005846">
    <property type="entry name" value="A-D-PHexomutase_a/b/a-III"/>
</dbReference>
<organism evidence="12">
    <name type="scientific">Leptolyngbya sp. NK1-12</name>
    <dbReference type="NCBI Taxonomy" id="2547451"/>
    <lineage>
        <taxon>Bacteria</taxon>
        <taxon>Bacillati</taxon>
        <taxon>Cyanobacteriota</taxon>
        <taxon>Cyanophyceae</taxon>
        <taxon>Leptolyngbyales</taxon>
        <taxon>Leptolyngbyaceae</taxon>
        <taxon>Leptolyngbya group</taxon>
        <taxon>Leptolyngbya</taxon>
    </lineage>
</organism>
<comment type="similarity">
    <text evidence="2 7">Belongs to the phosphohexose mutase family.</text>
</comment>
<dbReference type="InterPro" id="IPR036900">
    <property type="entry name" value="A-D-PHexomutase_C_sf"/>
</dbReference>
<dbReference type="Pfam" id="PF02879">
    <property type="entry name" value="PGM_PMM_II"/>
    <property type="match status" value="1"/>
</dbReference>
<dbReference type="GO" id="GO:0005975">
    <property type="term" value="P:carbohydrate metabolic process"/>
    <property type="evidence" value="ECO:0007669"/>
    <property type="project" value="InterPro"/>
</dbReference>
<protein>
    <submittedName>
        <fullName evidence="12">Phosphoglucomutase/phosphomannomutase family protein</fullName>
    </submittedName>
</protein>
<dbReference type="Gene3D" id="3.40.120.10">
    <property type="entry name" value="Alpha-D-Glucose-1,6-Bisphosphate, subunit A, domain 3"/>
    <property type="match status" value="3"/>
</dbReference>
<evidence type="ECO:0000259" key="11">
    <source>
        <dbReference type="Pfam" id="PF02880"/>
    </source>
</evidence>
<dbReference type="RefSeq" id="WP_316429503.1">
    <property type="nucleotide sequence ID" value="NZ_CP053586.1"/>
</dbReference>
<evidence type="ECO:0000256" key="1">
    <source>
        <dbReference type="ARBA" id="ARBA00001946"/>
    </source>
</evidence>
<evidence type="ECO:0000256" key="7">
    <source>
        <dbReference type="RuleBase" id="RU004326"/>
    </source>
</evidence>
<dbReference type="EMBL" id="CP053586">
    <property type="protein sequence ID" value="WNZ23963.1"/>
    <property type="molecule type" value="Genomic_DNA"/>
</dbReference>
<keyword evidence="5 7" id="KW-0460">Magnesium</keyword>
<comment type="cofactor">
    <cofactor evidence="1">
        <name>Mg(2+)</name>
        <dbReference type="ChEBI" id="CHEBI:18420"/>
    </cofactor>
</comment>
<dbReference type="AlphaFoldDB" id="A0AA96WEP4"/>
<feature type="domain" description="Alpha-D-phosphohexomutase alpha/beta/alpha" evidence="10">
    <location>
        <begin position="173"/>
        <end position="280"/>
    </location>
</feature>
<evidence type="ECO:0000256" key="2">
    <source>
        <dbReference type="ARBA" id="ARBA00010231"/>
    </source>
</evidence>
<dbReference type="PANTHER" id="PTHR45745">
    <property type="entry name" value="PHOSPHOMANNOMUTASE 45A"/>
    <property type="match status" value="1"/>
</dbReference>
<dbReference type="InterPro" id="IPR005844">
    <property type="entry name" value="A-D-PHexomutase_a/b/a-I"/>
</dbReference>
<dbReference type="Gene3D" id="3.30.310.50">
    <property type="entry name" value="Alpha-D-phosphohexomutase, C-terminal domain"/>
    <property type="match status" value="1"/>
</dbReference>
<dbReference type="InterPro" id="IPR016066">
    <property type="entry name" value="A-D-PHexomutase_CS"/>
</dbReference>
<dbReference type="GO" id="GO:0006166">
    <property type="term" value="P:purine ribonucleoside salvage"/>
    <property type="evidence" value="ECO:0007669"/>
    <property type="project" value="TreeGrafter"/>
</dbReference>
<name>A0AA96WEP4_9CYAN</name>
<dbReference type="GO" id="GO:0000287">
    <property type="term" value="F:magnesium ion binding"/>
    <property type="evidence" value="ECO:0007669"/>
    <property type="project" value="InterPro"/>
</dbReference>